<feature type="chain" id="PRO_5040434468" evidence="2">
    <location>
        <begin position="17"/>
        <end position="280"/>
    </location>
</feature>
<accession>A0A9N9ZZR2</accession>
<keyword evidence="4" id="KW-1185">Reference proteome</keyword>
<feature type="compositionally biased region" description="Basic and acidic residues" evidence="1">
    <location>
        <begin position="200"/>
        <end position="212"/>
    </location>
</feature>
<reference evidence="3" key="1">
    <citation type="submission" date="2021-12" db="EMBL/GenBank/DDBJ databases">
        <authorList>
            <person name="King R."/>
        </authorList>
    </citation>
    <scope>NUCLEOTIDE SEQUENCE</scope>
</reference>
<proteinExistence type="predicted"/>
<feature type="region of interest" description="Disordered" evidence="1">
    <location>
        <begin position="200"/>
        <end position="219"/>
    </location>
</feature>
<protein>
    <submittedName>
        <fullName evidence="3">Uncharacterized protein</fullName>
    </submittedName>
</protein>
<evidence type="ECO:0000313" key="4">
    <source>
        <dbReference type="Proteomes" id="UP001152759"/>
    </source>
</evidence>
<feature type="region of interest" description="Disordered" evidence="1">
    <location>
        <begin position="86"/>
        <end position="106"/>
    </location>
</feature>
<organism evidence="3 4">
    <name type="scientific">Bemisia tabaci</name>
    <name type="common">Sweetpotato whitefly</name>
    <name type="synonym">Aleurodes tabaci</name>
    <dbReference type="NCBI Taxonomy" id="7038"/>
    <lineage>
        <taxon>Eukaryota</taxon>
        <taxon>Metazoa</taxon>
        <taxon>Ecdysozoa</taxon>
        <taxon>Arthropoda</taxon>
        <taxon>Hexapoda</taxon>
        <taxon>Insecta</taxon>
        <taxon>Pterygota</taxon>
        <taxon>Neoptera</taxon>
        <taxon>Paraneoptera</taxon>
        <taxon>Hemiptera</taxon>
        <taxon>Sternorrhyncha</taxon>
        <taxon>Aleyrodoidea</taxon>
        <taxon>Aleyrodidae</taxon>
        <taxon>Aleyrodinae</taxon>
        <taxon>Bemisia</taxon>
    </lineage>
</organism>
<dbReference type="EMBL" id="OU963871">
    <property type="protein sequence ID" value="CAH0382765.1"/>
    <property type="molecule type" value="Genomic_DNA"/>
</dbReference>
<dbReference type="Proteomes" id="UP001152759">
    <property type="component" value="Chromosome 10"/>
</dbReference>
<feature type="signal peptide" evidence="2">
    <location>
        <begin position="1"/>
        <end position="16"/>
    </location>
</feature>
<name>A0A9N9ZZR2_BEMTA</name>
<keyword evidence="2" id="KW-0732">Signal</keyword>
<evidence type="ECO:0000313" key="3">
    <source>
        <dbReference type="EMBL" id="CAH0382765.1"/>
    </source>
</evidence>
<gene>
    <name evidence="3" type="ORF">BEMITA_LOCUS2267</name>
</gene>
<evidence type="ECO:0000256" key="2">
    <source>
        <dbReference type="SAM" id="SignalP"/>
    </source>
</evidence>
<sequence length="280" mass="32407">MFRLLFCLLWVQLLASDEINERPKFSPKNIVEMGETRSNPMKSFDTSVARPILILTTDSIEPDANSTSDKELTTRSGRWGMSWFKNWRSAPRSPKPPKEEKRGKCRRRCKKAAKVQLLASDEINERPKFFPNNSIEVGETRSNPMKSFDTSVARAILISTEDSVEPDANSTSDEELTTRAPEDRGCLRALYMKYLKLRKRNESPERTPERESLPPMTTEYDEYGNVIDHWKTAPYIAALERNRRPLSKEEQRMESWRKTLNENEPGLSLCCCCCISRWCN</sequence>
<dbReference type="AlphaFoldDB" id="A0A9N9ZZR2"/>
<evidence type="ECO:0000256" key="1">
    <source>
        <dbReference type="SAM" id="MobiDB-lite"/>
    </source>
</evidence>